<dbReference type="RefSeq" id="WP_122184772.1">
    <property type="nucleotide sequence ID" value="NZ_RFFJ01000094.1"/>
</dbReference>
<feature type="transmembrane region" description="Helical" evidence="9">
    <location>
        <begin position="107"/>
        <end position="135"/>
    </location>
</feature>
<evidence type="ECO:0000313" key="12">
    <source>
        <dbReference type="EMBL" id="RMI38289.1"/>
    </source>
</evidence>
<sequence length="409" mass="43271">MRWTNLGREALYTLVGLVSAIATLLVFPLLAVGFLSTVVGGLGLWLLPWLVLGLVRWAEAHRRRAAAVLGEPDVPRRATLPSGVGARWRWLASDPEVRRALRWAPRFLGGALPLGLFGLLCVGGLLGTVVVVALWPLLPEGEAGLLALPVESWGAALLQGGAQFALLAALTRWVLPPFTRWQARDSLAALTPTAEERLAERVDELTESRAGVLDAHGAELRRIERDLHDGTQARLVAIALRLGVAREELPADSGTLGRLLAEAHEGAEEAMTELRGVIRSMYPPILADRGLQGALTSVAAGAAVRTELELGELGRLPAAVEAAAYFVVTESLTNVAKHSGSDRARVRLTRNGDRLLTEIADGGVGGVDESRGSGVVGIRRRVAALDGTVTVDSPVGGPTVVRAELPCGS</sequence>
<evidence type="ECO:0000259" key="11">
    <source>
        <dbReference type="Pfam" id="PF13796"/>
    </source>
</evidence>
<dbReference type="InterPro" id="IPR036890">
    <property type="entry name" value="HATPase_C_sf"/>
</dbReference>
<dbReference type="PANTHER" id="PTHR24421:SF10">
    <property type="entry name" value="NITRATE_NITRITE SENSOR PROTEIN NARQ"/>
    <property type="match status" value="1"/>
</dbReference>
<evidence type="ECO:0000256" key="1">
    <source>
        <dbReference type="ARBA" id="ARBA00000085"/>
    </source>
</evidence>
<keyword evidence="3" id="KW-0597">Phosphoprotein</keyword>
<evidence type="ECO:0000256" key="2">
    <source>
        <dbReference type="ARBA" id="ARBA00012438"/>
    </source>
</evidence>
<evidence type="ECO:0000256" key="9">
    <source>
        <dbReference type="SAM" id="Phobius"/>
    </source>
</evidence>
<name>A0A3M2LLH7_9ACTN</name>
<keyword evidence="9" id="KW-0812">Transmembrane</keyword>
<dbReference type="Gene3D" id="1.20.5.1930">
    <property type="match status" value="1"/>
</dbReference>
<dbReference type="GO" id="GO:0046983">
    <property type="term" value="F:protein dimerization activity"/>
    <property type="evidence" value="ECO:0007669"/>
    <property type="project" value="InterPro"/>
</dbReference>
<evidence type="ECO:0000256" key="6">
    <source>
        <dbReference type="ARBA" id="ARBA00022777"/>
    </source>
</evidence>
<dbReference type="Proteomes" id="UP000278673">
    <property type="component" value="Unassembled WGS sequence"/>
</dbReference>
<keyword evidence="9" id="KW-1133">Transmembrane helix</keyword>
<feature type="domain" description="Putative sensor" evidence="11">
    <location>
        <begin position="12"/>
        <end position="184"/>
    </location>
</feature>
<accession>A0A3M2LLH7</accession>
<dbReference type="SUPFAM" id="SSF55874">
    <property type="entry name" value="ATPase domain of HSP90 chaperone/DNA topoisomerase II/histidine kinase"/>
    <property type="match status" value="1"/>
</dbReference>
<evidence type="ECO:0000259" key="10">
    <source>
        <dbReference type="Pfam" id="PF07730"/>
    </source>
</evidence>
<dbReference type="CDD" id="cd16917">
    <property type="entry name" value="HATPase_UhpB-NarQ-NarX-like"/>
    <property type="match status" value="1"/>
</dbReference>
<keyword evidence="9" id="KW-0472">Membrane</keyword>
<dbReference type="Gene3D" id="3.30.565.10">
    <property type="entry name" value="Histidine kinase-like ATPase, C-terminal domain"/>
    <property type="match status" value="1"/>
</dbReference>
<reference evidence="12 13" key="1">
    <citation type="submission" date="2018-10" db="EMBL/GenBank/DDBJ databases">
        <title>Isolation, diversity and antifungal activity of actinobacteria from wheat.</title>
        <authorList>
            <person name="Han C."/>
        </authorList>
    </citation>
    <scope>NUCLEOTIDE SEQUENCE [LARGE SCALE GENOMIC DNA]</scope>
    <source>
        <strain evidence="12 13">NEAU-YY642</strain>
    </source>
</reference>
<comment type="catalytic activity">
    <reaction evidence="1">
        <text>ATP + protein L-histidine = ADP + protein N-phospho-L-histidine.</text>
        <dbReference type="EC" id="2.7.13.3"/>
    </reaction>
</comment>
<keyword evidence="8" id="KW-0902">Two-component regulatory system</keyword>
<feature type="domain" description="Signal transduction histidine kinase subgroup 3 dimerisation and phosphoacceptor" evidence="10">
    <location>
        <begin position="219"/>
        <end position="284"/>
    </location>
</feature>
<keyword evidence="13" id="KW-1185">Reference proteome</keyword>
<protein>
    <recommendedName>
        <fullName evidence="2">histidine kinase</fullName>
        <ecNumber evidence="2">2.7.13.3</ecNumber>
    </recommendedName>
</protein>
<evidence type="ECO:0000256" key="4">
    <source>
        <dbReference type="ARBA" id="ARBA00022679"/>
    </source>
</evidence>
<evidence type="ECO:0000256" key="7">
    <source>
        <dbReference type="ARBA" id="ARBA00022840"/>
    </source>
</evidence>
<proteinExistence type="predicted"/>
<evidence type="ECO:0000256" key="5">
    <source>
        <dbReference type="ARBA" id="ARBA00022741"/>
    </source>
</evidence>
<dbReference type="InterPro" id="IPR025828">
    <property type="entry name" value="Put_sensor_dom"/>
</dbReference>
<dbReference type="Pfam" id="PF07730">
    <property type="entry name" value="HisKA_3"/>
    <property type="match status" value="1"/>
</dbReference>
<feature type="transmembrane region" description="Helical" evidence="9">
    <location>
        <begin position="12"/>
        <end position="31"/>
    </location>
</feature>
<keyword evidence="4" id="KW-0808">Transferase</keyword>
<evidence type="ECO:0000256" key="8">
    <source>
        <dbReference type="ARBA" id="ARBA00023012"/>
    </source>
</evidence>
<feature type="transmembrane region" description="Helical" evidence="9">
    <location>
        <begin position="155"/>
        <end position="175"/>
    </location>
</feature>
<evidence type="ECO:0000313" key="13">
    <source>
        <dbReference type="Proteomes" id="UP000278673"/>
    </source>
</evidence>
<dbReference type="PANTHER" id="PTHR24421">
    <property type="entry name" value="NITRATE/NITRITE SENSOR PROTEIN NARX-RELATED"/>
    <property type="match status" value="1"/>
</dbReference>
<dbReference type="InterPro" id="IPR011712">
    <property type="entry name" value="Sig_transdc_His_kin_sub3_dim/P"/>
</dbReference>
<dbReference type="EMBL" id="RFFJ01000094">
    <property type="protein sequence ID" value="RMI38289.1"/>
    <property type="molecule type" value="Genomic_DNA"/>
</dbReference>
<keyword evidence="5" id="KW-0547">Nucleotide-binding</keyword>
<dbReference type="AlphaFoldDB" id="A0A3M2LLH7"/>
<dbReference type="Pfam" id="PF13796">
    <property type="entry name" value="Sensor"/>
    <property type="match status" value="1"/>
</dbReference>
<feature type="transmembrane region" description="Helical" evidence="9">
    <location>
        <begin position="37"/>
        <end position="55"/>
    </location>
</feature>
<dbReference type="EC" id="2.7.13.3" evidence="2"/>
<evidence type="ECO:0000256" key="3">
    <source>
        <dbReference type="ARBA" id="ARBA00022553"/>
    </source>
</evidence>
<keyword evidence="6 12" id="KW-0418">Kinase</keyword>
<dbReference type="GO" id="GO:0000155">
    <property type="term" value="F:phosphorelay sensor kinase activity"/>
    <property type="evidence" value="ECO:0007669"/>
    <property type="project" value="InterPro"/>
</dbReference>
<dbReference type="GO" id="GO:0016020">
    <property type="term" value="C:membrane"/>
    <property type="evidence" value="ECO:0007669"/>
    <property type="project" value="InterPro"/>
</dbReference>
<keyword evidence="7" id="KW-0067">ATP-binding</keyword>
<dbReference type="InterPro" id="IPR050482">
    <property type="entry name" value="Sensor_HK_TwoCompSys"/>
</dbReference>
<organism evidence="12 13">
    <name type="scientific">Streptomyces triticirhizae</name>
    <dbReference type="NCBI Taxonomy" id="2483353"/>
    <lineage>
        <taxon>Bacteria</taxon>
        <taxon>Bacillati</taxon>
        <taxon>Actinomycetota</taxon>
        <taxon>Actinomycetes</taxon>
        <taxon>Kitasatosporales</taxon>
        <taxon>Streptomycetaceae</taxon>
        <taxon>Streptomyces</taxon>
    </lineage>
</organism>
<comment type="caution">
    <text evidence="12">The sequence shown here is derived from an EMBL/GenBank/DDBJ whole genome shotgun (WGS) entry which is preliminary data.</text>
</comment>
<dbReference type="GO" id="GO:0005524">
    <property type="term" value="F:ATP binding"/>
    <property type="evidence" value="ECO:0007669"/>
    <property type="project" value="UniProtKB-KW"/>
</dbReference>
<gene>
    <name evidence="12" type="ORF">EBN88_17185</name>
</gene>